<protein>
    <submittedName>
        <fullName evidence="3">Alpha/beta hydrolase</fullName>
    </submittedName>
</protein>
<dbReference type="AlphaFoldDB" id="A0A5R9J2U6"/>
<name>A0A5R9J2U6_9PROT</name>
<feature type="chain" id="PRO_5024407273" evidence="1">
    <location>
        <begin position="48"/>
        <end position="390"/>
    </location>
</feature>
<evidence type="ECO:0000259" key="2">
    <source>
        <dbReference type="Pfam" id="PF12146"/>
    </source>
</evidence>
<gene>
    <name evidence="3" type="ORF">FE263_12490</name>
</gene>
<keyword evidence="4" id="KW-1185">Reference proteome</keyword>
<feature type="signal peptide" evidence="1">
    <location>
        <begin position="1"/>
        <end position="47"/>
    </location>
</feature>
<comment type="caution">
    <text evidence="3">The sequence shown here is derived from an EMBL/GenBank/DDBJ whole genome shotgun (WGS) entry which is preliminary data.</text>
</comment>
<dbReference type="EMBL" id="VCDI01000004">
    <property type="protein sequence ID" value="TLU71955.1"/>
    <property type="molecule type" value="Genomic_DNA"/>
</dbReference>
<evidence type="ECO:0000256" key="1">
    <source>
        <dbReference type="SAM" id="SignalP"/>
    </source>
</evidence>
<proteinExistence type="predicted"/>
<keyword evidence="3" id="KW-0378">Hydrolase</keyword>
<dbReference type="InterPro" id="IPR029058">
    <property type="entry name" value="AB_hydrolase_fold"/>
</dbReference>
<feature type="domain" description="Serine aminopeptidase S33" evidence="2">
    <location>
        <begin position="99"/>
        <end position="333"/>
    </location>
</feature>
<reference evidence="3 4" key="1">
    <citation type="submission" date="2019-05" db="EMBL/GenBank/DDBJ databases">
        <authorList>
            <person name="Pankratov T."/>
            <person name="Grouzdev D."/>
        </authorList>
    </citation>
    <scope>NUCLEOTIDE SEQUENCE [LARGE SCALE GENOMIC DNA]</scope>
    <source>
        <strain evidence="3 4">KEBCLARHB70R</strain>
    </source>
</reference>
<dbReference type="OrthoDB" id="9806902at2"/>
<dbReference type="SUPFAM" id="SSF53474">
    <property type="entry name" value="alpha/beta-Hydrolases"/>
    <property type="match status" value="1"/>
</dbReference>
<dbReference type="Pfam" id="PF12146">
    <property type="entry name" value="Hydrolase_4"/>
    <property type="match status" value="1"/>
</dbReference>
<organism evidence="3 4">
    <name type="scientific">Lichenicoccus roseus</name>
    <dbReference type="NCBI Taxonomy" id="2683649"/>
    <lineage>
        <taxon>Bacteria</taxon>
        <taxon>Pseudomonadati</taxon>
        <taxon>Pseudomonadota</taxon>
        <taxon>Alphaproteobacteria</taxon>
        <taxon>Acetobacterales</taxon>
        <taxon>Acetobacteraceae</taxon>
        <taxon>Lichenicoccus</taxon>
    </lineage>
</organism>
<dbReference type="Gene3D" id="3.40.50.1820">
    <property type="entry name" value="alpha/beta hydrolase"/>
    <property type="match status" value="1"/>
</dbReference>
<evidence type="ECO:0000313" key="4">
    <source>
        <dbReference type="Proteomes" id="UP000305654"/>
    </source>
</evidence>
<evidence type="ECO:0000313" key="3">
    <source>
        <dbReference type="EMBL" id="TLU71955.1"/>
    </source>
</evidence>
<dbReference type="PANTHER" id="PTHR11614">
    <property type="entry name" value="PHOSPHOLIPASE-RELATED"/>
    <property type="match status" value="1"/>
</dbReference>
<dbReference type="InterPro" id="IPR051044">
    <property type="entry name" value="MAG_DAG_Lipase"/>
</dbReference>
<dbReference type="GO" id="GO:0016787">
    <property type="term" value="F:hydrolase activity"/>
    <property type="evidence" value="ECO:0007669"/>
    <property type="project" value="UniProtKB-KW"/>
</dbReference>
<dbReference type="Proteomes" id="UP000305654">
    <property type="component" value="Unassembled WGS sequence"/>
</dbReference>
<keyword evidence="1" id="KW-0732">Signal</keyword>
<dbReference type="PRINTS" id="PR00111">
    <property type="entry name" value="ABHYDROLASE"/>
</dbReference>
<accession>A0A5R9J2U6</accession>
<dbReference type="InterPro" id="IPR000073">
    <property type="entry name" value="AB_hydrolase_1"/>
</dbReference>
<sequence length="390" mass="41537">MRRTAWMRLVCGRYDRAMIRRKTVRINLRLPPVVRLSRLLLALPLLAACAGGPSRTDAAHLVAWRAHAADRRLVPPDLTWTLTDGARMPVRAWLPPPGRTRAVVLALHGFNDSRDAWELAGPALAGQGIAVFAPDQRGFGAAPGRGRWPGTDRLVDDAAQMARLAAVAEPGLPLYVMGESMGGAVALCLAARSDHPVFAGVVLLAPAVWSSTQMSPLLTASLWAASTFTPDWSLTGREVSLHVVASDNLAALYRLSYDPLTLVGSRTTALRGLVQLMTQAAGDASSVRGRVLIAYGAHDDLVPAAAMAATWRRLPALVRRAYYPRGYHLLMRDMGRASVIGDVVSWIQDPDRALPSGADVAAAAWTAGAGWETRVPLLLPAGLDGLAGGG</sequence>
<dbReference type="InterPro" id="IPR022742">
    <property type="entry name" value="Hydrolase_4"/>
</dbReference>